<name>A0AB37UEY9_9CYAN</name>
<dbReference type="AlphaFoldDB" id="A0AB37UEY9"/>
<evidence type="ECO:0000313" key="3">
    <source>
        <dbReference type="EMBL" id="RUT09318.1"/>
    </source>
</evidence>
<sequence length="212" mass="23214">MDGEDDRINPRHRNWQRPNWKKFIFFCESSDRGKADEVDSMPDRLTLSLAMTNIGDRVSIVGLNCGEANSHLIGMGLMPGTQLEVISRTGSGSAIVALQEQRIGVNAEMARHIQVAIAPIRDGDFQMSQSSTSSLKLRDAIVGSTLQVVGYEPAARAYKRKLLAMGLTPGTEFVVTRHAPLGDPTEIEVRGFHLSLRKDEADALRVEIAGSI</sequence>
<evidence type="ECO:0000256" key="1">
    <source>
        <dbReference type="ARBA" id="ARBA00023004"/>
    </source>
</evidence>
<dbReference type="PANTHER" id="PTHR42954">
    <property type="entry name" value="FE(2+) TRANSPORT PROTEIN A"/>
    <property type="match status" value="1"/>
</dbReference>
<dbReference type="GO" id="GO:0046914">
    <property type="term" value="F:transition metal ion binding"/>
    <property type="evidence" value="ECO:0007669"/>
    <property type="project" value="InterPro"/>
</dbReference>
<feature type="domain" description="Ferrous iron transporter FeoA-like" evidence="2">
    <location>
        <begin position="135"/>
        <end position="208"/>
    </location>
</feature>
<dbReference type="SUPFAM" id="SSF50037">
    <property type="entry name" value="C-terminal domain of transcriptional repressors"/>
    <property type="match status" value="2"/>
</dbReference>
<reference evidence="3 4" key="1">
    <citation type="journal article" date="2019" name="Genome Biol. Evol.">
        <title>Day and night: Metabolic profiles and evolutionary relationships of six axenic non-marine cyanobacteria.</title>
        <authorList>
            <person name="Will S.E."/>
            <person name="Henke P."/>
            <person name="Boedeker C."/>
            <person name="Huang S."/>
            <person name="Brinkmann H."/>
            <person name="Rohde M."/>
            <person name="Jarek M."/>
            <person name="Friedl T."/>
            <person name="Seufert S."/>
            <person name="Schumacher M."/>
            <person name="Overmann J."/>
            <person name="Neumann-Schaal M."/>
            <person name="Petersen J."/>
        </authorList>
    </citation>
    <scope>NUCLEOTIDE SEQUENCE [LARGE SCALE GENOMIC DNA]</scope>
    <source>
        <strain evidence="3 4">SAG 39.79</strain>
    </source>
</reference>
<accession>A0AB37UEY9</accession>
<feature type="domain" description="Ferrous iron transporter FeoA-like" evidence="2">
    <location>
        <begin position="47"/>
        <end position="117"/>
    </location>
</feature>
<keyword evidence="4" id="KW-1185">Reference proteome</keyword>
<organism evidence="3 4">
    <name type="scientific">Chroococcidiopsis cubana SAG 39.79</name>
    <dbReference type="NCBI Taxonomy" id="388085"/>
    <lineage>
        <taxon>Bacteria</taxon>
        <taxon>Bacillati</taxon>
        <taxon>Cyanobacteriota</taxon>
        <taxon>Cyanophyceae</taxon>
        <taxon>Chroococcidiopsidales</taxon>
        <taxon>Chroococcidiopsidaceae</taxon>
        <taxon>Chroococcidiopsis</taxon>
    </lineage>
</organism>
<keyword evidence="1" id="KW-0408">Iron</keyword>
<dbReference type="RefSeq" id="WP_106170406.1">
    <property type="nucleotide sequence ID" value="NZ_JAVKZF010000002.1"/>
</dbReference>
<dbReference type="Gene3D" id="2.30.30.90">
    <property type="match status" value="2"/>
</dbReference>
<evidence type="ECO:0000259" key="2">
    <source>
        <dbReference type="SMART" id="SM00899"/>
    </source>
</evidence>
<dbReference type="SMART" id="SM00899">
    <property type="entry name" value="FeoA"/>
    <property type="match status" value="2"/>
</dbReference>
<dbReference type="Proteomes" id="UP000282574">
    <property type="component" value="Unassembled WGS sequence"/>
</dbReference>
<dbReference type="Pfam" id="PF04023">
    <property type="entry name" value="FeoA"/>
    <property type="match status" value="2"/>
</dbReference>
<dbReference type="InterPro" id="IPR007167">
    <property type="entry name" value="Fe-transptr_FeoA-like"/>
</dbReference>
<evidence type="ECO:0000313" key="4">
    <source>
        <dbReference type="Proteomes" id="UP000282574"/>
    </source>
</evidence>
<protein>
    <submittedName>
        <fullName evidence="3">Ferrous iron transporter A</fullName>
    </submittedName>
</protein>
<dbReference type="InterPro" id="IPR038157">
    <property type="entry name" value="FeoA_core_dom"/>
</dbReference>
<dbReference type="PANTHER" id="PTHR42954:SF2">
    <property type="entry name" value="FE(2+) TRANSPORT PROTEIN A"/>
    <property type="match status" value="1"/>
</dbReference>
<dbReference type="InterPro" id="IPR008988">
    <property type="entry name" value="Transcriptional_repressor_C"/>
</dbReference>
<gene>
    <name evidence="3" type="ORF">DSM107010_46140</name>
</gene>
<comment type="caution">
    <text evidence="3">The sequence shown here is derived from an EMBL/GenBank/DDBJ whole genome shotgun (WGS) entry which is preliminary data.</text>
</comment>
<dbReference type="EMBL" id="RSCK01000049">
    <property type="protein sequence ID" value="RUT09318.1"/>
    <property type="molecule type" value="Genomic_DNA"/>
</dbReference>
<proteinExistence type="predicted"/>
<dbReference type="InterPro" id="IPR052713">
    <property type="entry name" value="FeoA"/>
</dbReference>